<proteinExistence type="predicted"/>
<evidence type="ECO:0000256" key="1">
    <source>
        <dbReference type="SAM" id="SignalP"/>
    </source>
</evidence>
<evidence type="ECO:0000313" key="3">
    <source>
        <dbReference type="Proteomes" id="UP000799757"/>
    </source>
</evidence>
<protein>
    <submittedName>
        <fullName evidence="2">Uncharacterized protein</fullName>
    </submittedName>
</protein>
<keyword evidence="1" id="KW-0732">Signal</keyword>
<dbReference type="OrthoDB" id="3650120at2759"/>
<organism evidence="2 3">
    <name type="scientific">Melanomma pulvis-pyrius CBS 109.77</name>
    <dbReference type="NCBI Taxonomy" id="1314802"/>
    <lineage>
        <taxon>Eukaryota</taxon>
        <taxon>Fungi</taxon>
        <taxon>Dikarya</taxon>
        <taxon>Ascomycota</taxon>
        <taxon>Pezizomycotina</taxon>
        <taxon>Dothideomycetes</taxon>
        <taxon>Pleosporomycetidae</taxon>
        <taxon>Pleosporales</taxon>
        <taxon>Melanommataceae</taxon>
        <taxon>Melanomma</taxon>
    </lineage>
</organism>
<keyword evidence="3" id="KW-1185">Reference proteome</keyword>
<feature type="chain" id="PRO_5025670718" evidence="1">
    <location>
        <begin position="20"/>
        <end position="158"/>
    </location>
</feature>
<feature type="signal peptide" evidence="1">
    <location>
        <begin position="1"/>
        <end position="19"/>
    </location>
</feature>
<gene>
    <name evidence="2" type="ORF">K505DRAFT_254804</name>
</gene>
<dbReference type="Proteomes" id="UP000799757">
    <property type="component" value="Unassembled WGS sequence"/>
</dbReference>
<accession>A0A6A6WXU0</accession>
<evidence type="ECO:0000313" key="2">
    <source>
        <dbReference type="EMBL" id="KAF2788751.1"/>
    </source>
</evidence>
<reference evidence="2" key="1">
    <citation type="journal article" date="2020" name="Stud. Mycol.">
        <title>101 Dothideomycetes genomes: a test case for predicting lifestyles and emergence of pathogens.</title>
        <authorList>
            <person name="Haridas S."/>
            <person name="Albert R."/>
            <person name="Binder M."/>
            <person name="Bloem J."/>
            <person name="Labutti K."/>
            <person name="Salamov A."/>
            <person name="Andreopoulos B."/>
            <person name="Baker S."/>
            <person name="Barry K."/>
            <person name="Bills G."/>
            <person name="Bluhm B."/>
            <person name="Cannon C."/>
            <person name="Castanera R."/>
            <person name="Culley D."/>
            <person name="Daum C."/>
            <person name="Ezra D."/>
            <person name="Gonzalez J."/>
            <person name="Henrissat B."/>
            <person name="Kuo A."/>
            <person name="Liang C."/>
            <person name="Lipzen A."/>
            <person name="Lutzoni F."/>
            <person name="Magnuson J."/>
            <person name="Mondo S."/>
            <person name="Nolan M."/>
            <person name="Ohm R."/>
            <person name="Pangilinan J."/>
            <person name="Park H.-J."/>
            <person name="Ramirez L."/>
            <person name="Alfaro M."/>
            <person name="Sun H."/>
            <person name="Tritt A."/>
            <person name="Yoshinaga Y."/>
            <person name="Zwiers L.-H."/>
            <person name="Turgeon B."/>
            <person name="Goodwin S."/>
            <person name="Spatafora J."/>
            <person name="Crous P."/>
            <person name="Grigoriev I."/>
        </authorList>
    </citation>
    <scope>NUCLEOTIDE SEQUENCE</scope>
    <source>
        <strain evidence="2">CBS 109.77</strain>
    </source>
</reference>
<dbReference type="EMBL" id="MU002190">
    <property type="protein sequence ID" value="KAF2788751.1"/>
    <property type="molecule type" value="Genomic_DNA"/>
</dbReference>
<name>A0A6A6WXU0_9PLEO</name>
<sequence>MRLYLNYLLLFSFCHTIFALSINREHTQKPMSHISKPISSRPTSVILAITVTDNDIERYIEIPLGQRTLPDAGLPRHLKSAKIVALVNADRQAAPLEKLDRTICRVVPVPSMEEKSGLLRELEKDWLWFMLADEEVHFEQSSSRWFLAGREIGNYECR</sequence>
<dbReference type="AlphaFoldDB" id="A0A6A6WXU0"/>